<reference evidence="3 4" key="1">
    <citation type="submission" date="2024-10" db="EMBL/GenBank/DDBJ databases">
        <title>Updated reference genomes for cyclostephanoid diatoms.</title>
        <authorList>
            <person name="Roberts W.R."/>
            <person name="Alverson A.J."/>
        </authorList>
    </citation>
    <scope>NUCLEOTIDE SEQUENCE [LARGE SCALE GENOMIC DNA]</scope>
    <source>
        <strain evidence="3 4">AJA276-08</strain>
    </source>
</reference>
<dbReference type="AlphaFoldDB" id="A0ABD3P1Z6"/>
<dbReference type="InterPro" id="IPR050869">
    <property type="entry name" value="H3K4_H4K5_MeTrfase"/>
</dbReference>
<feature type="region of interest" description="Disordered" evidence="1">
    <location>
        <begin position="1"/>
        <end position="128"/>
    </location>
</feature>
<dbReference type="Pfam" id="PF00856">
    <property type="entry name" value="SET"/>
    <property type="match status" value="1"/>
</dbReference>
<sequence length="620" mass="69631">MAPADDPFACFGDSSSSDDDDECDEVDDDDDMDRARRLVERHNDAADARRRRRSTTRASPPAVAATTTKTSSSSSSRSFESSREDQSERASLLPWPDVPPSYLGPMSLRDDLEDEGGGRGYVASSDLPPGTLVLVETPLVDGWSDDQRGRRLGLESIRFVLDGDDANFVVRCMEGLHPRRERVNVVLGRRRRRRRRDPPREEEGGEAATTATSEVPPDESSSSSSSDEEAQIASMMDTMDRDADLVDGAKSLVSYAYDKSVTNSDGSPLDVRDVMRMLLVLRYNGFDSGLYLHFSMFNHAEDPNCIKFRPAIAEEGGGDDDDAIEIADRRRNYSEARTTRHVRAGEALTLHYLEDPREMSHATRRWRLWDQHRFDIGDEVGYGRFLDVNSTKTGRLYNDNDRGHMIFESELVRGKFPPSTREGNVLDDASNDRDDGRGGDYVPTTLNIERSLDELEGLLVELGSSDADGTHFDRAVALELTIVEMIAASKSALGNDKHILLSRCYRLHLDVVEMILRLTHGQSVELIARSIPSAASLLESRRLRLGNDHPDVARTYHDLAMGIRALLSNSPRRLFSLKLEGMSTLDDCLRMEHRCRFERDRIDGLYPRDVDDILESVRRK</sequence>
<dbReference type="SUPFAM" id="SSF82199">
    <property type="entry name" value="SET domain"/>
    <property type="match status" value="1"/>
</dbReference>
<evidence type="ECO:0000313" key="3">
    <source>
        <dbReference type="EMBL" id="KAL3781918.1"/>
    </source>
</evidence>
<feature type="compositionally biased region" description="Acidic residues" evidence="1">
    <location>
        <begin position="16"/>
        <end position="32"/>
    </location>
</feature>
<proteinExistence type="predicted"/>
<feature type="compositionally biased region" description="Low complexity" evidence="1">
    <location>
        <begin position="56"/>
        <end position="79"/>
    </location>
</feature>
<feature type="region of interest" description="Disordered" evidence="1">
    <location>
        <begin position="190"/>
        <end position="232"/>
    </location>
</feature>
<gene>
    <name evidence="3" type="ORF">ACHAW5_003794</name>
</gene>
<dbReference type="EMBL" id="JALLAZ020001044">
    <property type="protein sequence ID" value="KAL3781918.1"/>
    <property type="molecule type" value="Genomic_DNA"/>
</dbReference>
<organism evidence="3 4">
    <name type="scientific">Stephanodiscus triporus</name>
    <dbReference type="NCBI Taxonomy" id="2934178"/>
    <lineage>
        <taxon>Eukaryota</taxon>
        <taxon>Sar</taxon>
        <taxon>Stramenopiles</taxon>
        <taxon>Ochrophyta</taxon>
        <taxon>Bacillariophyta</taxon>
        <taxon>Coscinodiscophyceae</taxon>
        <taxon>Thalassiosirophycidae</taxon>
        <taxon>Stephanodiscales</taxon>
        <taxon>Stephanodiscaceae</taxon>
        <taxon>Stephanodiscus</taxon>
    </lineage>
</organism>
<dbReference type="PANTHER" id="PTHR12197">
    <property type="entry name" value="HISTONE-LYSINE N-METHYLTRANSFERASE SMYD"/>
    <property type="match status" value="1"/>
</dbReference>
<evidence type="ECO:0000259" key="2">
    <source>
        <dbReference type="Pfam" id="PF00856"/>
    </source>
</evidence>
<keyword evidence="4" id="KW-1185">Reference proteome</keyword>
<feature type="compositionally biased region" description="Basic and acidic residues" evidence="1">
    <location>
        <begin position="33"/>
        <end position="48"/>
    </location>
</feature>
<dbReference type="InterPro" id="IPR001214">
    <property type="entry name" value="SET_dom"/>
</dbReference>
<accession>A0ABD3P1Z6</accession>
<dbReference type="Gene3D" id="2.170.270.10">
    <property type="entry name" value="SET domain"/>
    <property type="match status" value="1"/>
</dbReference>
<evidence type="ECO:0000256" key="1">
    <source>
        <dbReference type="SAM" id="MobiDB-lite"/>
    </source>
</evidence>
<feature type="domain" description="SET" evidence="2">
    <location>
        <begin position="118"/>
        <end position="352"/>
    </location>
</feature>
<protein>
    <recommendedName>
        <fullName evidence="2">SET domain-containing protein</fullName>
    </recommendedName>
</protein>
<feature type="region of interest" description="Disordered" evidence="1">
    <location>
        <begin position="417"/>
        <end position="438"/>
    </location>
</feature>
<dbReference type="Proteomes" id="UP001530315">
    <property type="component" value="Unassembled WGS sequence"/>
</dbReference>
<dbReference type="InterPro" id="IPR046341">
    <property type="entry name" value="SET_dom_sf"/>
</dbReference>
<feature type="compositionally biased region" description="Low complexity" evidence="1">
    <location>
        <begin position="213"/>
        <end position="225"/>
    </location>
</feature>
<name>A0ABD3P1Z6_9STRA</name>
<comment type="caution">
    <text evidence="3">The sequence shown here is derived from an EMBL/GenBank/DDBJ whole genome shotgun (WGS) entry which is preliminary data.</text>
</comment>
<evidence type="ECO:0000313" key="4">
    <source>
        <dbReference type="Proteomes" id="UP001530315"/>
    </source>
</evidence>
<dbReference type="PANTHER" id="PTHR12197:SF292">
    <property type="entry name" value="SET DOMAIN-CONTAINING PROTEIN"/>
    <property type="match status" value="1"/>
</dbReference>